<feature type="region of interest" description="Disordered" evidence="2">
    <location>
        <begin position="108"/>
        <end position="145"/>
    </location>
</feature>
<feature type="coiled-coil region" evidence="1">
    <location>
        <begin position="397"/>
        <end position="424"/>
    </location>
</feature>
<reference evidence="3 4" key="1">
    <citation type="journal article" date="2015" name="Plant Cell">
        <title>Oil accumulation by the oleaginous diatom Fistulifera solaris as revealed by the genome and transcriptome.</title>
        <authorList>
            <person name="Tanaka T."/>
            <person name="Maeda Y."/>
            <person name="Veluchamy A."/>
            <person name="Tanaka M."/>
            <person name="Abida H."/>
            <person name="Marechal E."/>
            <person name="Bowler C."/>
            <person name="Muto M."/>
            <person name="Sunaga Y."/>
            <person name="Tanaka M."/>
            <person name="Yoshino T."/>
            <person name="Taniguchi T."/>
            <person name="Fukuda Y."/>
            <person name="Nemoto M."/>
            <person name="Matsumoto M."/>
            <person name="Wong P.S."/>
            <person name="Aburatani S."/>
            <person name="Fujibuchi W."/>
        </authorList>
    </citation>
    <scope>NUCLEOTIDE SEQUENCE [LARGE SCALE GENOMIC DNA]</scope>
    <source>
        <strain evidence="3 4">JPCC DA0580</strain>
    </source>
</reference>
<accession>A0A1Z5JIP3</accession>
<keyword evidence="1" id="KW-0175">Coiled coil</keyword>
<evidence type="ECO:0000313" key="3">
    <source>
        <dbReference type="EMBL" id="GAX13875.1"/>
    </source>
</evidence>
<proteinExistence type="predicted"/>
<comment type="caution">
    <text evidence="3">The sequence shown here is derived from an EMBL/GenBank/DDBJ whole genome shotgun (WGS) entry which is preliminary data.</text>
</comment>
<evidence type="ECO:0000313" key="4">
    <source>
        <dbReference type="Proteomes" id="UP000198406"/>
    </source>
</evidence>
<evidence type="ECO:0000256" key="2">
    <source>
        <dbReference type="SAM" id="MobiDB-lite"/>
    </source>
</evidence>
<sequence>MDPASLSAATADTLSPTTCKDLEQYDLIIGRRGCKGHCSKKVQEWLFGWFPKYLNTKQKSSLLQEQVYPEFVRNRFQTYRKNAQGELILELDKAKIIAKLKREMDSFRTNEKENDSSRKRKVVRGSTPQKNKRKVHSTINAPPSPLDGEDLLLQAYMDENPLRPIGLGPSVSTSTFRSSGFHILGTPTPAHQTPIDANHQDFVKDIFPWQDFESYAIPPSLGHESGSPTASTMIRAFSSNVYVSPETVPESAPNGAFAAASLENTKHTVTWVDKTTPLEQRSPCGIDPGPQLPFLNESVSDPKNYNQMAVDNHSVFDVPSPIAKTNCAVESITEDTQAVLVTSPNVPIAAASRLKTKVTKPQPKVVPRFNGPSPLSFQVLNPHRRTPQLAPKPPSLVDMMIGVVKQLENRAEALERENTAVWKRLHELELKYEMMLPSPKEGEDEKATVFPV</sequence>
<feature type="compositionally biased region" description="Basic and acidic residues" evidence="2">
    <location>
        <begin position="108"/>
        <end position="117"/>
    </location>
</feature>
<dbReference type="EMBL" id="BDSP01000074">
    <property type="protein sequence ID" value="GAX13875.1"/>
    <property type="molecule type" value="Genomic_DNA"/>
</dbReference>
<organism evidence="3 4">
    <name type="scientific">Fistulifera solaris</name>
    <name type="common">Oleaginous diatom</name>
    <dbReference type="NCBI Taxonomy" id="1519565"/>
    <lineage>
        <taxon>Eukaryota</taxon>
        <taxon>Sar</taxon>
        <taxon>Stramenopiles</taxon>
        <taxon>Ochrophyta</taxon>
        <taxon>Bacillariophyta</taxon>
        <taxon>Bacillariophyceae</taxon>
        <taxon>Bacillariophycidae</taxon>
        <taxon>Naviculales</taxon>
        <taxon>Naviculaceae</taxon>
        <taxon>Fistulifera</taxon>
    </lineage>
</organism>
<dbReference type="InParanoid" id="A0A1Z5JIP3"/>
<protein>
    <submittedName>
        <fullName evidence="3">Uncharacterized protein</fullName>
    </submittedName>
</protein>
<name>A0A1Z5JIP3_FISSO</name>
<dbReference type="Proteomes" id="UP000198406">
    <property type="component" value="Unassembled WGS sequence"/>
</dbReference>
<keyword evidence="4" id="KW-1185">Reference proteome</keyword>
<evidence type="ECO:0000256" key="1">
    <source>
        <dbReference type="SAM" id="Coils"/>
    </source>
</evidence>
<gene>
    <name evidence="3" type="ORF">FisN_5Lh230</name>
</gene>
<dbReference type="AlphaFoldDB" id="A0A1Z5JIP3"/>